<feature type="transmembrane region" description="Helical" evidence="12">
    <location>
        <begin position="596"/>
        <end position="614"/>
    </location>
</feature>
<keyword evidence="15" id="KW-1185">Reference proteome</keyword>
<feature type="transmembrane region" description="Helical" evidence="12">
    <location>
        <begin position="1251"/>
        <end position="1278"/>
    </location>
</feature>
<dbReference type="SUPFAM" id="SSF52540">
    <property type="entry name" value="P-loop containing nucleoside triphosphate hydrolases"/>
    <property type="match status" value="2"/>
</dbReference>
<dbReference type="FunFam" id="3.40.50.300:FF:000054">
    <property type="entry name" value="ABC multidrug transporter atrF"/>
    <property type="match status" value="1"/>
</dbReference>
<keyword evidence="6" id="KW-0547">Nucleotide-binding</keyword>
<dbReference type="FunFam" id="3.40.50.300:FF:001460">
    <property type="entry name" value="ATP-binding cassette transporter"/>
    <property type="match status" value="1"/>
</dbReference>
<organism evidence="14 15">
    <name type="scientific">Naumovozyma castellii</name>
    <name type="common">Yeast</name>
    <name type="synonym">Saccharomyces castellii</name>
    <dbReference type="NCBI Taxonomy" id="27288"/>
    <lineage>
        <taxon>Eukaryota</taxon>
        <taxon>Fungi</taxon>
        <taxon>Dikarya</taxon>
        <taxon>Ascomycota</taxon>
        <taxon>Saccharomycotina</taxon>
        <taxon>Saccharomycetes</taxon>
        <taxon>Saccharomycetales</taxon>
        <taxon>Saccharomycetaceae</taxon>
        <taxon>Naumovozyma</taxon>
    </lineage>
</organism>
<feature type="transmembrane region" description="Helical" evidence="12">
    <location>
        <begin position="542"/>
        <end position="561"/>
    </location>
</feature>
<dbReference type="PROSITE" id="PS50893">
    <property type="entry name" value="ABC_TRANSPORTER_2"/>
    <property type="match status" value="2"/>
</dbReference>
<keyword evidence="8 12" id="KW-1133">Transmembrane helix</keyword>
<feature type="transmembrane region" description="Helical" evidence="12">
    <location>
        <begin position="1323"/>
        <end position="1341"/>
    </location>
</feature>
<dbReference type="Pfam" id="PF19055">
    <property type="entry name" value="ABC2_membrane_7"/>
    <property type="match status" value="1"/>
</dbReference>
<dbReference type="InParanoid" id="G0VCK5"/>
<evidence type="ECO:0000256" key="5">
    <source>
        <dbReference type="ARBA" id="ARBA00022737"/>
    </source>
</evidence>
<evidence type="ECO:0000313" key="14">
    <source>
        <dbReference type="EMBL" id="CCC69215.1"/>
    </source>
</evidence>
<feature type="region of interest" description="Disordered" evidence="11">
    <location>
        <begin position="1486"/>
        <end position="1508"/>
    </location>
</feature>
<keyword evidence="3" id="KW-0813">Transport</keyword>
<dbReference type="InterPro" id="IPR027417">
    <property type="entry name" value="P-loop_NTPase"/>
</dbReference>
<feature type="transmembrane region" description="Helical" evidence="12">
    <location>
        <begin position="1208"/>
        <end position="1230"/>
    </location>
</feature>
<reference evidence="14 15" key="1">
    <citation type="journal article" date="2011" name="Proc. Natl. Acad. Sci. U.S.A.">
        <title>Evolutionary erosion of yeast sex chromosomes by mating-type switching accidents.</title>
        <authorList>
            <person name="Gordon J.L."/>
            <person name="Armisen D."/>
            <person name="Proux-Wera E."/>
            <person name="Oheigeartaigh S.S."/>
            <person name="Byrne K.P."/>
            <person name="Wolfe K.H."/>
        </authorList>
    </citation>
    <scope>NUCLEOTIDE SEQUENCE [LARGE SCALE GENOMIC DNA]</scope>
    <source>
        <strain evidence="15">ATCC 76901 / BCRC 22586 / CBS 4309 / NBRC 1992 / NRRL Y-12630</strain>
    </source>
</reference>
<feature type="transmembrane region" description="Helical" evidence="12">
    <location>
        <begin position="1444"/>
        <end position="1463"/>
    </location>
</feature>
<dbReference type="OMA" id="GEMHHWI"/>
<proteinExistence type="inferred from homology"/>
<dbReference type="CDD" id="cd03233">
    <property type="entry name" value="ABCG_PDR_domain1"/>
    <property type="match status" value="1"/>
</dbReference>
<dbReference type="Pfam" id="PF14510">
    <property type="entry name" value="ABC_trans_N"/>
    <property type="match status" value="1"/>
</dbReference>
<dbReference type="InterPro" id="IPR010929">
    <property type="entry name" value="PDR_CDR_ABC"/>
</dbReference>
<dbReference type="InterPro" id="IPR003593">
    <property type="entry name" value="AAA+_ATPase"/>
</dbReference>
<protein>
    <recommendedName>
        <fullName evidence="13">ABC transporter domain-containing protein</fullName>
    </recommendedName>
</protein>
<dbReference type="FunCoup" id="G0VCK5">
    <property type="interactions" value="271"/>
</dbReference>
<dbReference type="GO" id="GO:0016887">
    <property type="term" value="F:ATP hydrolysis activity"/>
    <property type="evidence" value="ECO:0007669"/>
    <property type="project" value="InterPro"/>
</dbReference>
<sequence length="1508" mass="169929">MSSSEEKDVNSKSHNDDTNSFADSLQSFEAGNAAIDENMGAHSQLSRHLTNILSNEDGIERLESMARIISTKTKKEMDAFEVNELDFDLRSLLNYLRSRQLEQGIEPGDSGVAFRNLTSIGVDASAAYGPSVEEMARDMVNFPKHLMNIFKKKGDVPLRNIIQNCTGVVESGEMLFVVGRPGAGCSTLLKTISGETSDMVEVQGDFSYDGLDQAEMMSKYKGYVVYCPELDFHFPKITVKETIDFALKCKTPRTRIDNMSRAEYVDSLRDMWCTVFGLRHTYATKVGNDFVRGVSGGERKRVSLVEAQAMGASIYSWDNATRGLDASTALEFAQAIRTATNMMNNSAIVAIYQAGENIYELFDKATVLYNGRQIFFGPGDKAVEYFERMGWVKPNRMTSAEFLTSVTVDFENRTLDIKPGYEDKVPKSGAEFETYWLNSPEYQEVLREYEDYHQRHSPEETRDRLEVAKKQRLQSGARASSQFVVNYWSQVYYCMIRGFQRVKGDSTYTKVYLSSFLIKGLIVGSMFHNIDNKKQSTTAGAYSRGGLLFYVLLFASVTSLAEIGNSFASRPIIVKHRSYSMYHLSAESLQEIITEFPTKFVAVLILSLVSYWIPVLKYEAGAFFQYMLYLLTVQQCTSFIFKFVATTTTDGVTAHAIGGLYVLILCIYAGFVLPMGQMHHWIKWIHFINPLNYAFESLMATEFHGREMLCSQMVPNGPGYENVSISNQICNFVGAVKGNLYVSGDTYIDKNFHFGYDHAWRNWGINVVWTAFYIVLNVVLSEYLKPLSGGGDLLLFKRGHMPTFGTENADAKTATREEMMEALNGPDVDLEKVIAAKDVFTWNHLDYTIPYDGATRKLLSDVFGYVKPGKMTALMGESGAGKTTLLNVLAQRINMGVITGDMFVNAKPLPASFNRSCGYVAQADNHMAELSVRESLRFAAQLRQPKSVPMEEKMEYVEKIITLLGMQNYAEALVGKTGRGLNVEQRKKLSIGVELVAKPSLLLFLDEPTSGLDSQSAWSIVQFMRALADSGQSILCTIHQPSATLFEQFDRLLLLKKGGKMVYFGDIGENSQTLLSYFERQSGVKCGISENPAEYILNCIGAGATASAAADWHDLWLESPECAAAREEVEELHRVLPSRPTSDDPELAGTFAASFLTQMKCVLNRTNIQFWRSPIYIRAKFLECVSCALFIGLSYLNVKHTVGGATSAFSSMFMVLVIALAMINQLHVFAYDSRELYEVREAASNTFHWSVLLLCHMIVECGWTMICQFCCYICYYWPAGFSGRASHAGFFFFFYVLIFPMYFVSYGLWILYMSPDVPSASMINSNLFAAMLLFCGILQPLAKAPRFWIFMFRLSPLGYVVQALVTPLVHNKKVRCDAHELLVMDPPSGQNCGEYLETYISNNTGYLTNPSATENCGYCPYTIQDDALARFDIKWVYRWRNFGFMWAFIIFNIVAMLGSYYIMRVKVWSLKSVLDFKSWFNGPRKERHEKESNIFKATPADEQKVKKQ</sequence>
<keyword evidence="4 12" id="KW-0812">Transmembrane</keyword>
<evidence type="ECO:0000256" key="1">
    <source>
        <dbReference type="ARBA" id="ARBA00004141"/>
    </source>
</evidence>
<feature type="region of interest" description="Disordered" evidence="11">
    <location>
        <begin position="1"/>
        <end position="22"/>
    </location>
</feature>
<gene>
    <name evidence="14" type="primary">NCAS0C02250</name>
    <name evidence="14" type="ordered locus">NCAS_0C02250</name>
</gene>
<evidence type="ECO:0000256" key="11">
    <source>
        <dbReference type="SAM" id="MobiDB-lite"/>
    </source>
</evidence>
<keyword evidence="9 12" id="KW-0472">Membrane</keyword>
<comment type="subcellular location">
    <subcellularLocation>
        <location evidence="1">Membrane</location>
        <topology evidence="1">Multi-pass membrane protein</topology>
    </subcellularLocation>
</comment>
<dbReference type="GO" id="GO:0140359">
    <property type="term" value="F:ABC-type transporter activity"/>
    <property type="evidence" value="ECO:0007669"/>
    <property type="project" value="InterPro"/>
</dbReference>
<evidence type="ECO:0000256" key="2">
    <source>
        <dbReference type="ARBA" id="ARBA00006012"/>
    </source>
</evidence>
<evidence type="ECO:0000256" key="8">
    <source>
        <dbReference type="ARBA" id="ARBA00022989"/>
    </source>
</evidence>
<keyword evidence="5" id="KW-0677">Repeat</keyword>
<accession>G0VCK5</accession>
<dbReference type="CDD" id="cd03232">
    <property type="entry name" value="ABCG_PDR_domain2"/>
    <property type="match status" value="1"/>
</dbReference>
<evidence type="ECO:0000256" key="6">
    <source>
        <dbReference type="ARBA" id="ARBA00022741"/>
    </source>
</evidence>
<dbReference type="PANTHER" id="PTHR19241">
    <property type="entry name" value="ATP-BINDING CASSETTE TRANSPORTER"/>
    <property type="match status" value="1"/>
</dbReference>
<dbReference type="Pfam" id="PF00005">
    <property type="entry name" value="ABC_tran"/>
    <property type="match status" value="2"/>
</dbReference>
<keyword evidence="7" id="KW-0067">ATP-binding</keyword>
<dbReference type="HOGENOM" id="CLU_000604_35_0_1"/>
<reference key="2">
    <citation type="submission" date="2011-08" db="EMBL/GenBank/DDBJ databases">
        <title>Genome sequence of Naumovozyma castellii.</title>
        <authorList>
            <person name="Gordon J.L."/>
            <person name="Armisen D."/>
            <person name="Proux-Wera E."/>
            <person name="OhEigeartaigh S.S."/>
            <person name="Byrne K.P."/>
            <person name="Wolfe K.H."/>
        </authorList>
    </citation>
    <scope>NUCLEOTIDE SEQUENCE</scope>
    <source>
        <strain>Type strain:CBS 4309</strain>
    </source>
</reference>
<dbReference type="InterPro" id="IPR003439">
    <property type="entry name" value="ABC_transporter-like_ATP-bd"/>
</dbReference>
<dbReference type="eggNOG" id="KOG0065">
    <property type="taxonomic scope" value="Eukaryota"/>
</dbReference>
<feature type="transmembrane region" description="Helical" evidence="12">
    <location>
        <begin position="1290"/>
        <end position="1311"/>
    </location>
</feature>
<dbReference type="RefSeq" id="XP_003675581.1">
    <property type="nucleotide sequence ID" value="XM_003675533.1"/>
</dbReference>
<evidence type="ECO:0000256" key="12">
    <source>
        <dbReference type="SAM" id="Phobius"/>
    </source>
</evidence>
<name>G0VCK5_NAUCA</name>
<feature type="transmembrane region" description="Helical" evidence="12">
    <location>
        <begin position="651"/>
        <end position="673"/>
    </location>
</feature>
<dbReference type="KEGG" id="ncs:NCAS_0C02250"/>
<evidence type="ECO:0000256" key="4">
    <source>
        <dbReference type="ARBA" id="ARBA00022692"/>
    </source>
</evidence>
<dbReference type="InterPro" id="IPR013525">
    <property type="entry name" value="ABC2_TM"/>
</dbReference>
<dbReference type="InterPro" id="IPR043926">
    <property type="entry name" value="ABCG_dom"/>
</dbReference>
<feature type="transmembrane region" description="Helical" evidence="12">
    <location>
        <begin position="1175"/>
        <end position="1196"/>
    </location>
</feature>
<evidence type="ECO:0000256" key="10">
    <source>
        <dbReference type="ARBA" id="ARBA00023180"/>
    </source>
</evidence>
<evidence type="ECO:0000256" key="3">
    <source>
        <dbReference type="ARBA" id="ARBA00022448"/>
    </source>
</evidence>
<dbReference type="Pfam" id="PF06422">
    <property type="entry name" value="PDR_CDR"/>
    <property type="match status" value="1"/>
</dbReference>
<dbReference type="InterPro" id="IPR034001">
    <property type="entry name" value="ABCG_PDR_1"/>
</dbReference>
<evidence type="ECO:0000259" key="13">
    <source>
        <dbReference type="PROSITE" id="PS50893"/>
    </source>
</evidence>
<dbReference type="GO" id="GO:0005342">
    <property type="term" value="F:organic acid transmembrane transporter activity"/>
    <property type="evidence" value="ECO:0007669"/>
    <property type="project" value="EnsemblFungi"/>
</dbReference>
<dbReference type="Gene3D" id="3.40.50.300">
    <property type="entry name" value="P-loop containing nucleotide triphosphate hydrolases"/>
    <property type="match status" value="2"/>
</dbReference>
<dbReference type="EMBL" id="HE576754">
    <property type="protein sequence ID" value="CCC69215.1"/>
    <property type="molecule type" value="Genomic_DNA"/>
</dbReference>
<dbReference type="GO" id="GO:0005886">
    <property type="term" value="C:plasma membrane"/>
    <property type="evidence" value="ECO:0007669"/>
    <property type="project" value="EnsemblFungi"/>
</dbReference>
<dbReference type="InterPro" id="IPR029481">
    <property type="entry name" value="ABC_trans_N"/>
</dbReference>
<dbReference type="SMART" id="SM00382">
    <property type="entry name" value="AAA"/>
    <property type="match status" value="2"/>
</dbReference>
<keyword evidence="10" id="KW-0325">Glycoprotein</keyword>
<dbReference type="OrthoDB" id="245989at2759"/>
<evidence type="ECO:0000313" key="15">
    <source>
        <dbReference type="Proteomes" id="UP000001640"/>
    </source>
</evidence>
<feature type="compositionally biased region" description="Basic and acidic residues" evidence="11">
    <location>
        <begin position="1"/>
        <end position="17"/>
    </location>
</feature>
<dbReference type="Pfam" id="PF01061">
    <property type="entry name" value="ABC2_membrane"/>
    <property type="match status" value="2"/>
</dbReference>
<evidence type="ECO:0000256" key="7">
    <source>
        <dbReference type="ARBA" id="ARBA00022840"/>
    </source>
</evidence>
<comment type="similarity">
    <text evidence="2">Belongs to the ABC transporter superfamily. ABCG family. PDR (TC 3.A.1.205) subfamily.</text>
</comment>
<dbReference type="Proteomes" id="UP000001640">
    <property type="component" value="Chromosome 3"/>
</dbReference>
<feature type="domain" description="ABC transporter" evidence="13">
    <location>
        <begin position="834"/>
        <end position="1083"/>
    </location>
</feature>
<dbReference type="GO" id="GO:0005524">
    <property type="term" value="F:ATP binding"/>
    <property type="evidence" value="ECO:0007669"/>
    <property type="project" value="UniProtKB-KW"/>
</dbReference>
<feature type="domain" description="ABC transporter" evidence="13">
    <location>
        <begin position="144"/>
        <end position="395"/>
    </location>
</feature>
<evidence type="ECO:0000256" key="9">
    <source>
        <dbReference type="ARBA" id="ARBA00023136"/>
    </source>
</evidence>
<dbReference type="InterPro" id="IPR034003">
    <property type="entry name" value="ABCG_PDR_2"/>
</dbReference>
<dbReference type="GeneID" id="96902798"/>